<comment type="subcellular location">
    <subcellularLocation>
        <location evidence="1">Cell outer membrane</location>
    </subcellularLocation>
</comment>
<dbReference type="Pfam" id="PF06629">
    <property type="entry name" value="MipA"/>
    <property type="match status" value="1"/>
</dbReference>
<evidence type="ECO:0000256" key="1">
    <source>
        <dbReference type="ARBA" id="ARBA00004442"/>
    </source>
</evidence>
<dbReference type="AlphaFoldDB" id="A0A512NLQ3"/>
<dbReference type="Proteomes" id="UP000321058">
    <property type="component" value="Unassembled WGS sequence"/>
</dbReference>
<protein>
    <submittedName>
        <fullName evidence="7">MltA-interacting MipA family protein</fullName>
    </submittedName>
</protein>
<feature type="signal peptide" evidence="6">
    <location>
        <begin position="1"/>
        <end position="22"/>
    </location>
</feature>
<reference evidence="7 8" key="1">
    <citation type="submission" date="2019-07" db="EMBL/GenBank/DDBJ databases">
        <title>Whole genome shotgun sequence of Reyranella soli NBRC 108950.</title>
        <authorList>
            <person name="Hosoyama A."/>
            <person name="Uohara A."/>
            <person name="Ohji S."/>
            <person name="Ichikawa N."/>
        </authorList>
    </citation>
    <scope>NUCLEOTIDE SEQUENCE [LARGE SCALE GENOMIC DNA]</scope>
    <source>
        <strain evidence="7 8">NBRC 108950</strain>
    </source>
</reference>
<dbReference type="PANTHER" id="PTHR38776">
    <property type="entry name" value="MLTA-INTERACTING PROTEIN-RELATED"/>
    <property type="match status" value="1"/>
</dbReference>
<accession>A0A512NLQ3</accession>
<dbReference type="InterPro" id="IPR010583">
    <property type="entry name" value="MipA"/>
</dbReference>
<gene>
    <name evidence="7" type="ORF">RSO01_70420</name>
</gene>
<sequence>MVWRSCMAFLVVSLTTAAGAFAQPSSIGSEAAGPPPQDWTFDIGPGAVMAPWFEGGAYYRVLPVPNLDLRYQRDKVFISARDGVGATLLDVAGFKAGPILRYRFPRNEWDGPGLYGTGFVPFTVEGGGFLRYDLPFLAAKIELRRGLGGSNGLVFDALVDGKLRLADNFFLSGGPRLSVTDATFNQAYFGINAAQSFNSGYAQYYPGAGLRSVGVGTSARWRISDKLTGVAFGSYNRLADMAADSPLVSGPAGSPNQFVVGAALSWRFEW</sequence>
<proteinExistence type="inferred from homology"/>
<feature type="chain" id="PRO_5022224840" evidence="6">
    <location>
        <begin position="23"/>
        <end position="270"/>
    </location>
</feature>
<evidence type="ECO:0000256" key="4">
    <source>
        <dbReference type="ARBA" id="ARBA00023136"/>
    </source>
</evidence>
<evidence type="ECO:0000313" key="7">
    <source>
        <dbReference type="EMBL" id="GEP59876.1"/>
    </source>
</evidence>
<keyword evidence="5" id="KW-0998">Cell outer membrane</keyword>
<keyword evidence="8" id="KW-1185">Reference proteome</keyword>
<evidence type="ECO:0000256" key="2">
    <source>
        <dbReference type="ARBA" id="ARBA00005722"/>
    </source>
</evidence>
<comment type="caution">
    <text evidence="7">The sequence shown here is derived from an EMBL/GenBank/DDBJ whole genome shotgun (WGS) entry which is preliminary data.</text>
</comment>
<evidence type="ECO:0000256" key="3">
    <source>
        <dbReference type="ARBA" id="ARBA00022729"/>
    </source>
</evidence>
<dbReference type="EMBL" id="BKAJ01000143">
    <property type="protein sequence ID" value="GEP59876.1"/>
    <property type="molecule type" value="Genomic_DNA"/>
</dbReference>
<evidence type="ECO:0000256" key="6">
    <source>
        <dbReference type="SAM" id="SignalP"/>
    </source>
</evidence>
<organism evidence="7 8">
    <name type="scientific">Reyranella soli</name>
    <dbReference type="NCBI Taxonomy" id="1230389"/>
    <lineage>
        <taxon>Bacteria</taxon>
        <taxon>Pseudomonadati</taxon>
        <taxon>Pseudomonadota</taxon>
        <taxon>Alphaproteobacteria</taxon>
        <taxon>Hyphomicrobiales</taxon>
        <taxon>Reyranellaceae</taxon>
        <taxon>Reyranella</taxon>
    </lineage>
</organism>
<dbReference type="PANTHER" id="PTHR38776:SF1">
    <property type="entry name" value="MLTA-INTERACTING PROTEIN-RELATED"/>
    <property type="match status" value="1"/>
</dbReference>
<keyword evidence="4" id="KW-0472">Membrane</keyword>
<name>A0A512NLQ3_9HYPH</name>
<comment type="similarity">
    <text evidence="2">Belongs to the MipA/OmpV family.</text>
</comment>
<dbReference type="GO" id="GO:0009279">
    <property type="term" value="C:cell outer membrane"/>
    <property type="evidence" value="ECO:0007669"/>
    <property type="project" value="UniProtKB-SubCell"/>
</dbReference>
<keyword evidence="3 6" id="KW-0732">Signal</keyword>
<evidence type="ECO:0000256" key="5">
    <source>
        <dbReference type="ARBA" id="ARBA00023237"/>
    </source>
</evidence>
<evidence type="ECO:0000313" key="8">
    <source>
        <dbReference type="Proteomes" id="UP000321058"/>
    </source>
</evidence>